<dbReference type="GeneID" id="300996068"/>
<dbReference type="EMBL" id="VIGW01000030">
    <property type="protein sequence ID" value="TWS17613.1"/>
    <property type="molecule type" value="Genomic_DNA"/>
</dbReference>
<keyword evidence="2" id="KW-1185">Reference proteome</keyword>
<protein>
    <submittedName>
        <fullName evidence="1">Uncharacterized protein</fullName>
    </submittedName>
</protein>
<evidence type="ECO:0000313" key="2">
    <source>
        <dbReference type="Proteomes" id="UP000317291"/>
    </source>
</evidence>
<comment type="caution">
    <text evidence="1">The sequence shown here is derived from an EMBL/GenBank/DDBJ whole genome shotgun (WGS) entry which is preliminary data.</text>
</comment>
<dbReference type="OrthoDB" id="4773815at2"/>
<dbReference type="RefSeq" id="WP_133298647.1">
    <property type="nucleotide sequence ID" value="NZ_VIGW01000030.1"/>
</dbReference>
<proteinExistence type="predicted"/>
<evidence type="ECO:0000313" key="1">
    <source>
        <dbReference type="EMBL" id="TWS17613.1"/>
    </source>
</evidence>
<name>A0A5C5R5K6_9ACTN</name>
<dbReference type="AlphaFoldDB" id="A0A5C5R5K6"/>
<dbReference type="Proteomes" id="UP000317291">
    <property type="component" value="Unassembled WGS sequence"/>
</dbReference>
<reference evidence="1 2" key="1">
    <citation type="submission" date="2019-06" db="EMBL/GenBank/DDBJ databases">
        <title>Tsukamurella conjunctivitidis sp. nov., Tsukamurella assacharolytica sp. nov. and Tsukamurella sputae sp. nov. isolated from patients with conjunctivitis, bacteraemia (lymphoma) and respiratory infection (sputum) in Hong Kong.</title>
        <authorList>
            <person name="Teng J.L.L."/>
            <person name="Lee H.H."/>
            <person name="Fong J.Y.H."/>
            <person name="Fok K.M.N."/>
            <person name="Lau S.K.P."/>
            <person name="Woo P.C.Y."/>
        </authorList>
    </citation>
    <scope>NUCLEOTIDE SEQUENCE [LARGE SCALE GENOMIC DNA]</scope>
    <source>
        <strain evidence="1 2">HKU71</strain>
    </source>
</reference>
<organism evidence="1 2">
    <name type="scientific">Tsukamurella asaccharolytica</name>
    <dbReference type="NCBI Taxonomy" id="2592067"/>
    <lineage>
        <taxon>Bacteria</taxon>
        <taxon>Bacillati</taxon>
        <taxon>Actinomycetota</taxon>
        <taxon>Actinomycetes</taxon>
        <taxon>Mycobacteriales</taxon>
        <taxon>Tsukamurellaceae</taxon>
        <taxon>Tsukamurella</taxon>
    </lineage>
</organism>
<gene>
    <name evidence="1" type="ORF">FK529_19655</name>
</gene>
<sequence length="83" mass="9597">MDGRPRVRSVVAPTGWDRESVRAYAEFVIARDDQLGDQVSVRVKIKDGEPLPNLTTRWTVVYVTHQNRALRRHLSVVKDERRA</sequence>
<accession>A0A5C5R5K6</accession>